<proteinExistence type="predicted"/>
<evidence type="ECO:0000313" key="3">
    <source>
        <dbReference type="Proteomes" id="UP000615593"/>
    </source>
</evidence>
<dbReference type="Gene3D" id="3.40.970.30">
    <property type="entry name" value="yp_829618.1 like domains"/>
    <property type="match status" value="1"/>
</dbReference>
<organism evidence="2 3">
    <name type="scientific">Mesonia mobilis</name>
    <dbReference type="NCBI Taxonomy" id="369791"/>
    <lineage>
        <taxon>Bacteria</taxon>
        <taxon>Pseudomonadati</taxon>
        <taxon>Bacteroidota</taxon>
        <taxon>Flavobacteriia</taxon>
        <taxon>Flavobacteriales</taxon>
        <taxon>Flavobacteriaceae</taxon>
        <taxon>Mesonia</taxon>
    </lineage>
</organism>
<accession>A0ABQ3BKN6</accession>
<dbReference type="GeneID" id="94368466"/>
<dbReference type="InterPro" id="IPR056695">
    <property type="entry name" value="DUF7793"/>
</dbReference>
<evidence type="ECO:0000313" key="2">
    <source>
        <dbReference type="EMBL" id="GGZ49082.1"/>
    </source>
</evidence>
<gene>
    <name evidence="2" type="ORF">GCM10008088_08040</name>
</gene>
<feature type="domain" description="DUF7793" evidence="1">
    <location>
        <begin position="11"/>
        <end position="123"/>
    </location>
</feature>
<evidence type="ECO:0000259" key="1">
    <source>
        <dbReference type="Pfam" id="PF25056"/>
    </source>
</evidence>
<dbReference type="EMBL" id="BMWY01000002">
    <property type="protein sequence ID" value="GGZ49082.1"/>
    <property type="molecule type" value="Genomic_DNA"/>
</dbReference>
<name>A0ABQ3BKN6_9FLAO</name>
<dbReference type="Pfam" id="PF25056">
    <property type="entry name" value="DUF7793"/>
    <property type="match status" value="1"/>
</dbReference>
<comment type="caution">
    <text evidence="2">The sequence shown here is derived from an EMBL/GenBank/DDBJ whole genome shotgun (WGS) entry which is preliminary data.</text>
</comment>
<sequence>MNSWESEYVKFDIKDGIIYCKYKAFQTFNLKIAQQVVEDRLYFQGERVLPAFCDIRKMVFPDEQARHYLAIHGSLGLKAVAYFISKDSERSLIQFFIKVNKPLIPTKVFSEQDEALDFLKLYKR</sequence>
<keyword evidence="3" id="KW-1185">Reference proteome</keyword>
<reference evidence="3" key="1">
    <citation type="journal article" date="2019" name="Int. J. Syst. Evol. Microbiol.">
        <title>The Global Catalogue of Microorganisms (GCM) 10K type strain sequencing project: providing services to taxonomists for standard genome sequencing and annotation.</title>
        <authorList>
            <consortium name="The Broad Institute Genomics Platform"/>
            <consortium name="The Broad Institute Genome Sequencing Center for Infectious Disease"/>
            <person name="Wu L."/>
            <person name="Ma J."/>
        </authorList>
    </citation>
    <scope>NUCLEOTIDE SEQUENCE [LARGE SCALE GENOMIC DNA]</scope>
    <source>
        <strain evidence="3">KCTC 12708</strain>
    </source>
</reference>
<dbReference type="Proteomes" id="UP000615593">
    <property type="component" value="Unassembled WGS sequence"/>
</dbReference>
<dbReference type="RefSeq" id="WP_027884004.1">
    <property type="nucleotide sequence ID" value="NZ_BMWY01000002.1"/>
</dbReference>
<protein>
    <recommendedName>
        <fullName evidence="1">DUF7793 domain-containing protein</fullName>
    </recommendedName>
</protein>